<dbReference type="GO" id="GO:0003677">
    <property type="term" value="F:DNA binding"/>
    <property type="evidence" value="ECO:0007669"/>
    <property type="project" value="UniProtKB-KW"/>
</dbReference>
<dbReference type="SMART" id="SM00766">
    <property type="entry name" value="DnaG_DnaB_bind"/>
    <property type="match status" value="1"/>
</dbReference>
<dbReference type="GO" id="GO:0003899">
    <property type="term" value="F:DNA-directed RNA polymerase activity"/>
    <property type="evidence" value="ECO:0007669"/>
    <property type="project" value="InterPro"/>
</dbReference>
<dbReference type="InterPro" id="IPR037068">
    <property type="entry name" value="DNA_primase_core_N_sf"/>
</dbReference>
<evidence type="ECO:0000256" key="6">
    <source>
        <dbReference type="ARBA" id="ARBA00022705"/>
    </source>
</evidence>
<sequence>MAGLIPQYFIDDILARTDIVEVIDARVPLKKAGTNHKACCPFHNEKTPSFSVSETKQFYHCFGCGESGSALRFLMEYEHLSFPEAVEELASNLGLEVPHEKVDGAVSSGHGVKIKQADSLYQLMQQVDQFYRKQLREHPQAQKAVAYLKQRGLSGEIAAEYGMGYAPPGYESVLKALSSGATNSEVEKKLVEIGMLVNNDRGGTYDRFRDRVMFPIRDQRGRCIAFGGRVLGDESPKYLNSPETPLFHKGRELYGLYEMRKAVRKIDKVLVVEGYMDVVALAQFGVRYAVATLGTATTADHLQRLFRLSHDIYFCFDGDRAGRDAAWRALNNALPVIREGLQIRFMFLPQGEDPDSYIRANGKDGFEAELKKAKSFSEYLFENLCANIDTHSIDGRAQLVEQARPLLSQLLPGVYRQMMLQQLAQLTRMEAAEIEASLQNKSPLVRGNRTAVARPPEQQASSETEYKNSVNTANSSRTAVKMGLSPIRMAIMRLLYLPRLAQLVKTPNQLAELDTPGIDILQKLLELLHAYPHINCAAILERWSVFDDANQSYPHLVKLAQWQPEVTDEAALEAEFLGVMEALYLQAKEMRLEHLLAKSNHGKLTEQEKQELRQLTQRSS</sequence>
<dbReference type="InterPro" id="IPR002694">
    <property type="entry name" value="Znf_CHC2"/>
</dbReference>
<keyword evidence="7" id="KW-0479">Metal-binding</keyword>
<dbReference type="Pfam" id="PF13155">
    <property type="entry name" value="Toprim_2"/>
    <property type="match status" value="1"/>
</dbReference>
<protein>
    <submittedName>
        <fullName evidence="15">DNA primase</fullName>
        <ecNumber evidence="15">2.7.7.-</ecNumber>
    </submittedName>
</protein>
<gene>
    <name evidence="15" type="ORF">MNBD_GAMMA23-1954</name>
</gene>
<dbReference type="InterPro" id="IPR019475">
    <property type="entry name" value="DNA_primase_DnaB-bd"/>
</dbReference>
<dbReference type="InterPro" id="IPR006295">
    <property type="entry name" value="DNA_primase_DnaG"/>
</dbReference>
<dbReference type="InterPro" id="IPR016136">
    <property type="entry name" value="DNA_helicase_N/primase_C"/>
</dbReference>
<dbReference type="Pfam" id="PF08278">
    <property type="entry name" value="DnaG_DnaB_bind"/>
    <property type="match status" value="1"/>
</dbReference>
<evidence type="ECO:0000259" key="14">
    <source>
        <dbReference type="PROSITE" id="PS50880"/>
    </source>
</evidence>
<dbReference type="InterPro" id="IPR030846">
    <property type="entry name" value="DnaG_bac"/>
</dbReference>
<dbReference type="InterPro" id="IPR013264">
    <property type="entry name" value="DNAG_N"/>
</dbReference>
<evidence type="ECO:0000256" key="7">
    <source>
        <dbReference type="ARBA" id="ARBA00022723"/>
    </source>
</evidence>
<dbReference type="GO" id="GO:0008270">
    <property type="term" value="F:zinc ion binding"/>
    <property type="evidence" value="ECO:0007669"/>
    <property type="project" value="UniProtKB-KW"/>
</dbReference>
<evidence type="ECO:0000256" key="9">
    <source>
        <dbReference type="ARBA" id="ARBA00022833"/>
    </source>
</evidence>
<dbReference type="SMART" id="SM00400">
    <property type="entry name" value="ZnF_CHCC"/>
    <property type="match status" value="1"/>
</dbReference>
<dbReference type="FunFam" id="3.90.980.10:FF:000001">
    <property type="entry name" value="DNA primase"/>
    <property type="match status" value="1"/>
</dbReference>
<feature type="compositionally biased region" description="Polar residues" evidence="13">
    <location>
        <begin position="458"/>
        <end position="472"/>
    </location>
</feature>
<dbReference type="Pfam" id="PF01807">
    <property type="entry name" value="Zn_ribbon_DnaG"/>
    <property type="match status" value="1"/>
</dbReference>
<dbReference type="EMBL" id="UOFT01000026">
    <property type="protein sequence ID" value="VAW92533.1"/>
    <property type="molecule type" value="Genomic_DNA"/>
</dbReference>
<dbReference type="InterPro" id="IPR013173">
    <property type="entry name" value="DNA_primase_DnaG_DnaB-bd_dom"/>
</dbReference>
<dbReference type="GO" id="GO:0005737">
    <property type="term" value="C:cytoplasm"/>
    <property type="evidence" value="ECO:0007669"/>
    <property type="project" value="TreeGrafter"/>
</dbReference>
<dbReference type="GO" id="GO:0000428">
    <property type="term" value="C:DNA-directed RNA polymerase complex"/>
    <property type="evidence" value="ECO:0007669"/>
    <property type="project" value="UniProtKB-KW"/>
</dbReference>
<evidence type="ECO:0000256" key="8">
    <source>
        <dbReference type="ARBA" id="ARBA00022771"/>
    </source>
</evidence>
<dbReference type="AlphaFoldDB" id="A0A3B0ZX34"/>
<dbReference type="SUPFAM" id="SSF117023">
    <property type="entry name" value="DNA primase DnaG, C-terminal domain"/>
    <property type="match status" value="1"/>
</dbReference>
<keyword evidence="5 15" id="KW-0548">Nucleotidyltransferase</keyword>
<keyword evidence="2" id="KW-0240">DNA-directed RNA polymerase</keyword>
<evidence type="ECO:0000256" key="13">
    <source>
        <dbReference type="SAM" id="MobiDB-lite"/>
    </source>
</evidence>
<evidence type="ECO:0000256" key="1">
    <source>
        <dbReference type="ARBA" id="ARBA00001947"/>
    </source>
</evidence>
<keyword evidence="3" id="KW-0639">Primosome</keyword>
<reference evidence="15" key="1">
    <citation type="submission" date="2018-06" db="EMBL/GenBank/DDBJ databases">
        <authorList>
            <person name="Zhirakovskaya E."/>
        </authorList>
    </citation>
    <scope>NUCLEOTIDE SEQUENCE</scope>
</reference>
<dbReference type="SUPFAM" id="SSF56731">
    <property type="entry name" value="DNA primase core"/>
    <property type="match status" value="1"/>
</dbReference>
<keyword evidence="6" id="KW-0235">DNA replication</keyword>
<keyword evidence="4 15" id="KW-0808">Transferase</keyword>
<dbReference type="InterPro" id="IPR050219">
    <property type="entry name" value="DnaG_primase"/>
</dbReference>
<dbReference type="PANTHER" id="PTHR30313:SF2">
    <property type="entry name" value="DNA PRIMASE"/>
    <property type="match status" value="1"/>
</dbReference>
<dbReference type="PANTHER" id="PTHR30313">
    <property type="entry name" value="DNA PRIMASE"/>
    <property type="match status" value="1"/>
</dbReference>
<keyword evidence="8" id="KW-0863">Zinc-finger</keyword>
<evidence type="ECO:0000256" key="11">
    <source>
        <dbReference type="ARBA" id="ARBA00023125"/>
    </source>
</evidence>
<evidence type="ECO:0000256" key="4">
    <source>
        <dbReference type="ARBA" id="ARBA00022679"/>
    </source>
</evidence>
<dbReference type="Gene3D" id="3.40.1360.10">
    <property type="match status" value="1"/>
</dbReference>
<dbReference type="SUPFAM" id="SSF57783">
    <property type="entry name" value="Zinc beta-ribbon"/>
    <property type="match status" value="1"/>
</dbReference>
<dbReference type="Gene3D" id="3.90.980.10">
    <property type="entry name" value="DNA primase, catalytic core, N-terminal domain"/>
    <property type="match status" value="1"/>
</dbReference>
<evidence type="ECO:0000313" key="15">
    <source>
        <dbReference type="EMBL" id="VAW92533.1"/>
    </source>
</evidence>
<keyword evidence="10" id="KW-0460">Magnesium</keyword>
<dbReference type="Gene3D" id="1.20.50.20">
    <property type="entry name" value="DnaG, RNA polymerase domain, helical bundle"/>
    <property type="match status" value="1"/>
</dbReference>
<comment type="cofactor">
    <cofactor evidence="1">
        <name>Zn(2+)</name>
        <dbReference type="ChEBI" id="CHEBI:29105"/>
    </cofactor>
</comment>
<dbReference type="InterPro" id="IPR036977">
    <property type="entry name" value="DNA_primase_Znf_CHC2"/>
</dbReference>
<organism evidence="15">
    <name type="scientific">hydrothermal vent metagenome</name>
    <dbReference type="NCBI Taxonomy" id="652676"/>
    <lineage>
        <taxon>unclassified sequences</taxon>
        <taxon>metagenomes</taxon>
        <taxon>ecological metagenomes</taxon>
    </lineage>
</organism>
<dbReference type="Gene3D" id="1.10.860.10">
    <property type="entry name" value="DNAb Helicase, Chain A"/>
    <property type="match status" value="1"/>
</dbReference>
<evidence type="ECO:0000256" key="10">
    <source>
        <dbReference type="ARBA" id="ARBA00022842"/>
    </source>
</evidence>
<dbReference type="NCBIfam" id="TIGR01391">
    <property type="entry name" value="dnaG"/>
    <property type="match status" value="1"/>
</dbReference>
<dbReference type="PROSITE" id="PS50880">
    <property type="entry name" value="TOPRIM"/>
    <property type="match status" value="1"/>
</dbReference>
<dbReference type="HAMAP" id="MF_00974">
    <property type="entry name" value="DNA_primase_DnaG"/>
    <property type="match status" value="1"/>
</dbReference>
<keyword evidence="9" id="KW-0862">Zinc</keyword>
<accession>A0A3B0ZX34</accession>
<keyword evidence="11" id="KW-0238">DNA-binding</keyword>
<dbReference type="InterPro" id="IPR006171">
    <property type="entry name" value="TOPRIM_dom"/>
</dbReference>
<dbReference type="Pfam" id="PF10410">
    <property type="entry name" value="DnaB_bind"/>
    <property type="match status" value="1"/>
</dbReference>
<keyword evidence="12" id="KW-0804">Transcription</keyword>
<feature type="region of interest" description="Disordered" evidence="13">
    <location>
        <begin position="452"/>
        <end position="472"/>
    </location>
</feature>
<proteinExistence type="inferred from homology"/>
<dbReference type="Pfam" id="PF08275">
    <property type="entry name" value="DNAG_N"/>
    <property type="match status" value="1"/>
</dbReference>
<dbReference type="FunFam" id="3.40.1360.10:FF:000002">
    <property type="entry name" value="DNA primase"/>
    <property type="match status" value="1"/>
</dbReference>
<dbReference type="GO" id="GO:1990077">
    <property type="term" value="C:primosome complex"/>
    <property type="evidence" value="ECO:0007669"/>
    <property type="project" value="UniProtKB-KW"/>
</dbReference>
<dbReference type="GO" id="GO:0006269">
    <property type="term" value="P:DNA replication, synthesis of primer"/>
    <property type="evidence" value="ECO:0007669"/>
    <property type="project" value="UniProtKB-KW"/>
</dbReference>
<dbReference type="FunFam" id="3.90.580.10:FF:000001">
    <property type="entry name" value="DNA primase"/>
    <property type="match status" value="1"/>
</dbReference>
<dbReference type="EC" id="2.7.7.-" evidence="15"/>
<dbReference type="Gene3D" id="3.90.580.10">
    <property type="entry name" value="Zinc finger, CHC2-type domain"/>
    <property type="match status" value="1"/>
</dbReference>
<name>A0A3B0ZX34_9ZZZZ</name>
<dbReference type="SMART" id="SM00493">
    <property type="entry name" value="TOPRIM"/>
    <property type="match status" value="1"/>
</dbReference>
<evidence type="ECO:0000256" key="12">
    <source>
        <dbReference type="ARBA" id="ARBA00023163"/>
    </source>
</evidence>
<evidence type="ECO:0000256" key="5">
    <source>
        <dbReference type="ARBA" id="ARBA00022695"/>
    </source>
</evidence>
<dbReference type="InterPro" id="IPR034151">
    <property type="entry name" value="TOPRIM_DnaG_bac"/>
</dbReference>
<evidence type="ECO:0000256" key="3">
    <source>
        <dbReference type="ARBA" id="ARBA00022515"/>
    </source>
</evidence>
<dbReference type="CDD" id="cd03364">
    <property type="entry name" value="TOPRIM_DnaG_primases"/>
    <property type="match status" value="1"/>
</dbReference>
<evidence type="ECO:0000256" key="2">
    <source>
        <dbReference type="ARBA" id="ARBA00022478"/>
    </source>
</evidence>
<feature type="domain" description="Toprim" evidence="14">
    <location>
        <begin position="267"/>
        <end position="349"/>
    </location>
</feature>